<proteinExistence type="predicted"/>
<reference evidence="5 6" key="1">
    <citation type="submission" date="2023-07" db="EMBL/GenBank/DDBJ databases">
        <title>Genomic Encyclopedia of Type Strains, Phase IV (KMG-IV): sequencing the most valuable type-strain genomes for metagenomic binning, comparative biology and taxonomic classification.</title>
        <authorList>
            <person name="Goeker M."/>
        </authorList>
    </citation>
    <scope>NUCLEOTIDE SEQUENCE [LARGE SCALE GENOMIC DNA]</scope>
    <source>
        <strain evidence="5 6">DSM 17723</strain>
    </source>
</reference>
<dbReference type="Pfam" id="PF00015">
    <property type="entry name" value="MCPsignal"/>
    <property type="match status" value="1"/>
</dbReference>
<protein>
    <submittedName>
        <fullName evidence="5">Heme-based aerotactic transducer</fullName>
    </submittedName>
</protein>
<name>A0ABT9YYZ4_9BACI</name>
<dbReference type="Pfam" id="PF11563">
    <property type="entry name" value="Protoglobin"/>
    <property type="match status" value="1"/>
</dbReference>
<feature type="domain" description="Methyl-accepting transducer" evidence="4">
    <location>
        <begin position="205"/>
        <end position="424"/>
    </location>
</feature>
<dbReference type="SUPFAM" id="SSF58104">
    <property type="entry name" value="Methyl-accepting chemotaxis protein (MCP) signaling domain"/>
    <property type="match status" value="1"/>
</dbReference>
<comment type="caution">
    <text evidence="5">The sequence shown here is derived from an EMBL/GenBank/DDBJ whole genome shotgun (WGS) entry which is preliminary data.</text>
</comment>
<dbReference type="EMBL" id="JAUSTZ010000001">
    <property type="protein sequence ID" value="MDQ0224300.1"/>
    <property type="molecule type" value="Genomic_DNA"/>
</dbReference>
<dbReference type="Gene3D" id="1.10.490.10">
    <property type="entry name" value="Globins"/>
    <property type="match status" value="1"/>
</dbReference>
<evidence type="ECO:0000313" key="6">
    <source>
        <dbReference type="Proteomes" id="UP001232245"/>
    </source>
</evidence>
<evidence type="ECO:0000256" key="1">
    <source>
        <dbReference type="ARBA" id="ARBA00023224"/>
    </source>
</evidence>
<dbReference type="InterPro" id="IPR004089">
    <property type="entry name" value="MCPsignal_dom"/>
</dbReference>
<keyword evidence="1 2" id="KW-0807">Transducer</keyword>
<dbReference type="InterPro" id="IPR009050">
    <property type="entry name" value="Globin-like_sf"/>
</dbReference>
<dbReference type="SUPFAM" id="SSF46458">
    <property type="entry name" value="Globin-like"/>
    <property type="match status" value="1"/>
</dbReference>
<keyword evidence="6" id="KW-1185">Reference proteome</keyword>
<dbReference type="Gene3D" id="1.10.287.950">
    <property type="entry name" value="Methyl-accepting chemotaxis protein"/>
    <property type="match status" value="1"/>
</dbReference>
<dbReference type="PANTHER" id="PTHR32089:SF118">
    <property type="entry name" value="HEME-BASED AEROTACTIC TRANSDUCER HEMAT"/>
    <property type="match status" value="1"/>
</dbReference>
<dbReference type="InterPro" id="IPR039379">
    <property type="entry name" value="Protoglobin_sensor_dom"/>
</dbReference>
<gene>
    <name evidence="5" type="ORF">J2S02_000622</name>
</gene>
<dbReference type="PROSITE" id="PS50111">
    <property type="entry name" value="CHEMOTAXIS_TRANSDUC_2"/>
    <property type="match status" value="1"/>
</dbReference>
<organism evidence="5 6">
    <name type="scientific">Metabacillus niabensis</name>
    <dbReference type="NCBI Taxonomy" id="324854"/>
    <lineage>
        <taxon>Bacteria</taxon>
        <taxon>Bacillati</taxon>
        <taxon>Bacillota</taxon>
        <taxon>Bacilli</taxon>
        <taxon>Bacillales</taxon>
        <taxon>Bacillaceae</taxon>
        <taxon>Metabacillus</taxon>
    </lineage>
</organism>
<dbReference type="InterPro" id="IPR044398">
    <property type="entry name" value="Globin-sensor_dom"/>
</dbReference>
<dbReference type="SMART" id="SM00283">
    <property type="entry name" value="MA"/>
    <property type="match status" value="1"/>
</dbReference>
<dbReference type="PANTHER" id="PTHR32089">
    <property type="entry name" value="METHYL-ACCEPTING CHEMOTAXIS PROTEIN MCPB"/>
    <property type="match status" value="1"/>
</dbReference>
<feature type="coiled-coil region" evidence="3">
    <location>
        <begin position="181"/>
        <end position="219"/>
    </location>
</feature>
<dbReference type="Proteomes" id="UP001232245">
    <property type="component" value="Unassembled WGS sequence"/>
</dbReference>
<accession>A0ABT9YYZ4</accession>
<evidence type="ECO:0000259" key="4">
    <source>
        <dbReference type="PROSITE" id="PS50111"/>
    </source>
</evidence>
<sequence>MGIISFQKNKKNLTATRSTEEKQTLLQQIVLQIDEPSLQRQIQMISLTKEDLFISYKLKPYIEEKIDEIVNAFYASFESEQALITIINTYSSVDKLKTTLSKHFIKLFNGQFTQEDVARIRRIAHIHVKIGLEAKWYMAAFQPLLSKIIEAIEPHFQTKHELLNAIQSCTKLFSLEQQIVLEAYDKEYESIRRENESEKEKIRLEVNQLALNLASASEETSSSVQELLAKSKEVAYNAIGDHQVAASAENQALSGKKVLEKQNEIMTFIESNTSQILKQMKVLEQTSEKINDVVAIVTSIAEQTNLLALNAAIESARAGEYGKGFAVVASEVRKLAEETKKSVQGVSNLISTIHTQIDSMSESINHVADLSTKGSAQMNEMNSFFDTILEMMNNSKKQSEHAKTEITNISAVMDDVSTSIIQIAETSESLKELAKNI</sequence>
<evidence type="ECO:0000313" key="5">
    <source>
        <dbReference type="EMBL" id="MDQ0224300.1"/>
    </source>
</evidence>
<keyword evidence="3" id="KW-0175">Coiled coil</keyword>
<evidence type="ECO:0000256" key="3">
    <source>
        <dbReference type="SAM" id="Coils"/>
    </source>
</evidence>
<dbReference type="RefSeq" id="WP_174881528.1">
    <property type="nucleotide sequence ID" value="NZ_CADEPK010000366.1"/>
</dbReference>
<dbReference type="CDD" id="cd01068">
    <property type="entry name" value="globin_sensor"/>
    <property type="match status" value="1"/>
</dbReference>
<dbReference type="InterPro" id="IPR012292">
    <property type="entry name" value="Globin/Proto"/>
</dbReference>
<evidence type="ECO:0000256" key="2">
    <source>
        <dbReference type="PROSITE-ProRule" id="PRU00284"/>
    </source>
</evidence>